<keyword evidence="4 8" id="KW-0479">Metal-binding</keyword>
<dbReference type="PRINTS" id="PR00385">
    <property type="entry name" value="P450"/>
</dbReference>
<protein>
    <recommendedName>
        <fullName evidence="12">Toxin biosynthesis cytochrome P450 monooxygenase</fullName>
    </recommendedName>
</protein>
<evidence type="ECO:0000256" key="1">
    <source>
        <dbReference type="ARBA" id="ARBA00001971"/>
    </source>
</evidence>
<proteinExistence type="inferred from homology"/>
<dbReference type="Gene3D" id="1.10.630.10">
    <property type="entry name" value="Cytochrome P450"/>
    <property type="match status" value="1"/>
</dbReference>
<dbReference type="GO" id="GO:0016705">
    <property type="term" value="F:oxidoreductase activity, acting on paired donors, with incorporation or reduction of molecular oxygen"/>
    <property type="evidence" value="ECO:0007669"/>
    <property type="project" value="InterPro"/>
</dbReference>
<dbReference type="PROSITE" id="PS00086">
    <property type="entry name" value="CYTOCHROME_P450"/>
    <property type="match status" value="1"/>
</dbReference>
<organism evidence="11">
    <name type="scientific">Aspergillus arachidicola</name>
    <dbReference type="NCBI Taxonomy" id="656916"/>
    <lineage>
        <taxon>Eukaryota</taxon>
        <taxon>Fungi</taxon>
        <taxon>Dikarya</taxon>
        <taxon>Ascomycota</taxon>
        <taxon>Pezizomycotina</taxon>
        <taxon>Eurotiomycetes</taxon>
        <taxon>Eurotiomycetidae</taxon>
        <taxon>Eurotiales</taxon>
        <taxon>Aspergillaceae</taxon>
        <taxon>Aspergillus</taxon>
        <taxon>Aspergillus subgen. Circumdati</taxon>
    </lineage>
</organism>
<dbReference type="InterPro" id="IPR002401">
    <property type="entry name" value="Cyt_P450_E_grp-I"/>
</dbReference>
<keyword evidence="10" id="KW-0812">Transmembrane</keyword>
<dbReference type="PANTHER" id="PTHR24305">
    <property type="entry name" value="CYTOCHROME P450"/>
    <property type="match status" value="1"/>
</dbReference>
<evidence type="ECO:0000313" key="11">
    <source>
        <dbReference type="EMBL" id="KAE8338360.1"/>
    </source>
</evidence>
<feature type="binding site" description="axial binding residue" evidence="8">
    <location>
        <position position="450"/>
    </location>
    <ligand>
        <name>heme</name>
        <dbReference type="ChEBI" id="CHEBI:30413"/>
    </ligand>
    <ligandPart>
        <name>Fe</name>
        <dbReference type="ChEBI" id="CHEBI:18248"/>
    </ligandPart>
</feature>
<dbReference type="PANTHER" id="PTHR24305:SF210">
    <property type="entry name" value="CYTOCHROME P450 MONOOXYGENASE ASQL-RELATED"/>
    <property type="match status" value="1"/>
</dbReference>
<gene>
    <name evidence="11" type="ORF">BDV24DRAFT_153622</name>
</gene>
<keyword evidence="5 9" id="KW-0560">Oxidoreductase</keyword>
<keyword evidence="10" id="KW-0472">Membrane</keyword>
<evidence type="ECO:0000256" key="10">
    <source>
        <dbReference type="SAM" id="Phobius"/>
    </source>
</evidence>
<evidence type="ECO:0000256" key="4">
    <source>
        <dbReference type="ARBA" id="ARBA00022723"/>
    </source>
</evidence>
<keyword evidence="7 9" id="KW-0503">Monooxygenase</keyword>
<dbReference type="InterPro" id="IPR017972">
    <property type="entry name" value="Cyt_P450_CS"/>
</dbReference>
<comment type="cofactor">
    <cofactor evidence="1 8">
        <name>heme</name>
        <dbReference type="ChEBI" id="CHEBI:30413"/>
    </cofactor>
</comment>
<dbReference type="EMBL" id="ML737168">
    <property type="protein sequence ID" value="KAE8338360.1"/>
    <property type="molecule type" value="Genomic_DNA"/>
</dbReference>
<name>A0A5N6Y3Q0_9EURO</name>
<keyword evidence="6 8" id="KW-0408">Iron</keyword>
<evidence type="ECO:0000256" key="9">
    <source>
        <dbReference type="RuleBase" id="RU000461"/>
    </source>
</evidence>
<dbReference type="Proteomes" id="UP000325558">
    <property type="component" value="Unassembled WGS sequence"/>
</dbReference>
<evidence type="ECO:0000256" key="7">
    <source>
        <dbReference type="ARBA" id="ARBA00023033"/>
    </source>
</evidence>
<dbReference type="AlphaFoldDB" id="A0A5N6Y3Q0"/>
<dbReference type="InterPro" id="IPR001128">
    <property type="entry name" value="Cyt_P450"/>
</dbReference>
<evidence type="ECO:0000256" key="5">
    <source>
        <dbReference type="ARBA" id="ARBA00023002"/>
    </source>
</evidence>
<evidence type="ECO:0008006" key="12">
    <source>
        <dbReference type="Google" id="ProtNLM"/>
    </source>
</evidence>
<accession>A0A5N6Y3Q0</accession>
<dbReference type="SUPFAM" id="SSF48264">
    <property type="entry name" value="Cytochrome P450"/>
    <property type="match status" value="1"/>
</dbReference>
<dbReference type="PRINTS" id="PR00463">
    <property type="entry name" value="EP450I"/>
</dbReference>
<reference evidence="11" key="1">
    <citation type="submission" date="2019-04" db="EMBL/GenBank/DDBJ databases">
        <title>Friends and foes A comparative genomics study of 23 Aspergillus species from section Flavi.</title>
        <authorList>
            <consortium name="DOE Joint Genome Institute"/>
            <person name="Kjaerbolling I."/>
            <person name="Vesth T."/>
            <person name="Frisvad J.C."/>
            <person name="Nybo J.L."/>
            <person name="Theobald S."/>
            <person name="Kildgaard S."/>
            <person name="Isbrandt T."/>
            <person name="Kuo A."/>
            <person name="Sato A."/>
            <person name="Lyhne E.K."/>
            <person name="Kogle M.E."/>
            <person name="Wiebenga A."/>
            <person name="Kun R.S."/>
            <person name="Lubbers R.J."/>
            <person name="Makela M.R."/>
            <person name="Barry K."/>
            <person name="Chovatia M."/>
            <person name="Clum A."/>
            <person name="Daum C."/>
            <person name="Haridas S."/>
            <person name="He G."/>
            <person name="LaButti K."/>
            <person name="Lipzen A."/>
            <person name="Mondo S."/>
            <person name="Riley R."/>
            <person name="Salamov A."/>
            <person name="Simmons B.A."/>
            <person name="Magnuson J.K."/>
            <person name="Henrissat B."/>
            <person name="Mortensen U.H."/>
            <person name="Larsen T.O."/>
            <person name="Devries R.P."/>
            <person name="Grigoriev I.V."/>
            <person name="Machida M."/>
            <person name="Baker S.E."/>
            <person name="Andersen M.R."/>
        </authorList>
    </citation>
    <scope>NUCLEOTIDE SEQUENCE</scope>
    <source>
        <strain evidence="11">CBS 117612</strain>
    </source>
</reference>
<dbReference type="InterPro" id="IPR050121">
    <property type="entry name" value="Cytochrome_P450_monoxygenase"/>
</dbReference>
<keyword evidence="10" id="KW-1133">Transmembrane helix</keyword>
<dbReference type="GO" id="GO:0020037">
    <property type="term" value="F:heme binding"/>
    <property type="evidence" value="ECO:0007669"/>
    <property type="project" value="InterPro"/>
</dbReference>
<evidence type="ECO:0000256" key="3">
    <source>
        <dbReference type="ARBA" id="ARBA00022617"/>
    </source>
</evidence>
<dbReference type="GO" id="GO:0045122">
    <property type="term" value="P:aflatoxin biosynthetic process"/>
    <property type="evidence" value="ECO:0007669"/>
    <property type="project" value="UniProtKB-ARBA"/>
</dbReference>
<dbReference type="OrthoDB" id="1470350at2759"/>
<comment type="similarity">
    <text evidence="2 9">Belongs to the cytochrome P450 family.</text>
</comment>
<dbReference type="InterPro" id="IPR036396">
    <property type="entry name" value="Cyt_P450_sf"/>
</dbReference>
<evidence type="ECO:0000256" key="6">
    <source>
        <dbReference type="ARBA" id="ARBA00023004"/>
    </source>
</evidence>
<keyword evidence="3 8" id="KW-0349">Heme</keyword>
<feature type="transmembrane region" description="Helical" evidence="10">
    <location>
        <begin position="20"/>
        <end position="43"/>
    </location>
</feature>
<evidence type="ECO:0000256" key="8">
    <source>
        <dbReference type="PIRSR" id="PIRSR602401-1"/>
    </source>
</evidence>
<dbReference type="GO" id="GO:0004497">
    <property type="term" value="F:monooxygenase activity"/>
    <property type="evidence" value="ECO:0007669"/>
    <property type="project" value="UniProtKB-KW"/>
</dbReference>
<dbReference type="GO" id="GO:0005506">
    <property type="term" value="F:iron ion binding"/>
    <property type="evidence" value="ECO:0007669"/>
    <property type="project" value="InterPro"/>
</dbReference>
<dbReference type="FunFam" id="1.10.630.10:FF:000047">
    <property type="entry name" value="Cytochrome P450 monooxygenase"/>
    <property type="match status" value="1"/>
</dbReference>
<sequence length="519" mass="58507">MLSFRPLSGAFGSPLGNVGFYLGLGVLLSILYLFAVIVYNIYFHPLAKFPGPKSYAATRIPYFQALLGGQIGQAIKDLHQKYGEVVRIAPNELSFIDGEAWKAIYGTRPGHKQKPKDVRYYPPTAGGVPSIVVSNDEDHSRFRRTLSHAFSETSLRAQEPLVNNYINLLIQRLHEHCDAGNKPLDMVAWYNFTTFDIIGDLAFGEPFNCLHNSAYHKWVSMIFSNIRYGTYGNLARRFPGSKYLLRLITPTRIANGRNWHIELTKEKVKGRLAKSNDRMDFYGHILKQKDTERAMSFDEMVTNGSTLIVAGSETTATLLSAVTFYLLKNERVLGKLQQEIRASFESEKDITVTGCNQLEYLNAVLTEGLRIFPPVPTGLPRIVDPDGDTIAGKWVPGGTIVSIPHLAAFHSASNFTDPESFIPERFLGDPQFANDSKTVLQPFSFGPRNCIGRNLANAEMRLILARVLYNFDLKLDERSENWSQQETYILWNKPGFFESPSFSDARHAFNTLIYPVRGW</sequence>
<dbReference type="CDD" id="cd11058">
    <property type="entry name" value="CYP60B-like"/>
    <property type="match status" value="1"/>
</dbReference>
<evidence type="ECO:0000256" key="2">
    <source>
        <dbReference type="ARBA" id="ARBA00010617"/>
    </source>
</evidence>
<dbReference type="Pfam" id="PF00067">
    <property type="entry name" value="p450"/>
    <property type="match status" value="1"/>
</dbReference>